<feature type="transmembrane region" description="Helical" evidence="1">
    <location>
        <begin position="38"/>
        <end position="59"/>
    </location>
</feature>
<dbReference type="KEGG" id="mbc:MYB_00340"/>
<evidence type="ECO:0000259" key="2">
    <source>
        <dbReference type="PROSITE" id="PS50035"/>
    </source>
</evidence>
<protein>
    <submittedName>
        <fullName evidence="3">Cardiolipin synthetase</fullName>
    </submittedName>
</protein>
<evidence type="ECO:0000256" key="1">
    <source>
        <dbReference type="SAM" id="Phobius"/>
    </source>
</evidence>
<dbReference type="HOGENOM" id="CLU_038053_1_2_14"/>
<dbReference type="Pfam" id="PF13091">
    <property type="entry name" value="PLDc_2"/>
    <property type="match status" value="2"/>
</dbReference>
<keyword evidence="1" id="KW-0812">Transmembrane</keyword>
<keyword evidence="4" id="KW-1185">Reference proteome</keyword>
<dbReference type="Proteomes" id="UP000019229">
    <property type="component" value="Chromosome"/>
</dbReference>
<dbReference type="InterPro" id="IPR025202">
    <property type="entry name" value="PLD-like_dom"/>
</dbReference>
<feature type="domain" description="PLD phosphodiesterase" evidence="2">
    <location>
        <begin position="429"/>
        <end position="456"/>
    </location>
</feature>
<dbReference type="SUPFAM" id="SSF56024">
    <property type="entry name" value="Phospholipase D/nuclease"/>
    <property type="match status" value="2"/>
</dbReference>
<dbReference type="GO" id="GO:0005886">
    <property type="term" value="C:plasma membrane"/>
    <property type="evidence" value="ECO:0007669"/>
    <property type="project" value="UniProtKB-SubCell"/>
</dbReference>
<keyword evidence="1" id="KW-1133">Transmembrane helix</keyword>
<dbReference type="GO" id="GO:0032049">
    <property type="term" value="P:cardiolipin biosynthetic process"/>
    <property type="evidence" value="ECO:0007669"/>
    <property type="project" value="UniProtKB-ARBA"/>
</dbReference>
<dbReference type="eggNOG" id="COG1502">
    <property type="taxonomic scope" value="Bacteria"/>
</dbReference>
<reference evidence="3 4" key="1">
    <citation type="journal article" date="2014" name="Genome Announc.">
        <title>Complete Genome Sequence of Mycoplasma bovoculi Strain M165/69T (ATCC 29104).</title>
        <authorList>
            <person name="Calcutt M.J."/>
            <person name="Foecking M.F."/>
        </authorList>
    </citation>
    <scope>NUCLEOTIDE SEQUENCE [LARGE SCALE GENOMIC DNA]</scope>
    <source>
        <strain evidence="3">M165/69</strain>
    </source>
</reference>
<feature type="transmembrane region" description="Helical" evidence="1">
    <location>
        <begin position="7"/>
        <end position="32"/>
    </location>
</feature>
<dbReference type="InterPro" id="IPR001736">
    <property type="entry name" value="PLipase_D/transphosphatidylase"/>
</dbReference>
<dbReference type="GO" id="GO:0030572">
    <property type="term" value="F:phosphatidyltransferase activity"/>
    <property type="evidence" value="ECO:0007669"/>
    <property type="project" value="UniProtKB-ARBA"/>
</dbReference>
<feature type="domain" description="PLD phosphodiesterase" evidence="2">
    <location>
        <begin position="245"/>
        <end position="272"/>
    </location>
</feature>
<name>W5US75_9BACT</name>
<dbReference type="PANTHER" id="PTHR21248">
    <property type="entry name" value="CARDIOLIPIN SYNTHASE"/>
    <property type="match status" value="1"/>
</dbReference>
<dbReference type="PROSITE" id="PS50035">
    <property type="entry name" value="PLD"/>
    <property type="match status" value="2"/>
</dbReference>
<feature type="transmembrane region" description="Helical" evidence="1">
    <location>
        <begin position="71"/>
        <end position="89"/>
    </location>
</feature>
<dbReference type="Gene3D" id="3.30.870.10">
    <property type="entry name" value="Endonuclease Chain A"/>
    <property type="match status" value="2"/>
</dbReference>
<evidence type="ECO:0000313" key="4">
    <source>
        <dbReference type="Proteomes" id="UP000019229"/>
    </source>
</evidence>
<evidence type="ECO:0000313" key="3">
    <source>
        <dbReference type="EMBL" id="AHH45079.1"/>
    </source>
</evidence>
<dbReference type="CDD" id="cd09110">
    <property type="entry name" value="PLDc_CLS_1"/>
    <property type="match status" value="1"/>
</dbReference>
<dbReference type="OrthoDB" id="9762009at2"/>
<accession>W5US75</accession>
<sequence length="512" mass="60605">MSKKLQVFFYYFSLLIVLATLASVIYLAYVILISRIDWYTFAIICVIYLLNLVFNLYIIFQKRHFDAKASWLVIFSIIPFIGHFFYIIYGRKYLNRKKASIYFKEYKKFINSQTTLKYPEVNSNLSQNELALLNYTKTKFNSPILDFKSHIFTDGYLFFDSFFQDLQKAKKFILIDTYIIKNDFIWFKLKNILINKAKEGVKIRIIVDSLGTYFIKKKQWKILKDNNIKITVFNIINFPFLSGNKLFRNHRKVYIIDGETVYTGGNNISEEYVGFDKKYGYWIDLNMKITGSIVKTYCENFRFSWYKWSNKKSNKNIDIDFDELKFQSPKQNLNNEYGVVVQSGPIIEEALMEGFILKLLYSATKKVQIFTPYFTPTQKILDALKDILNAKIEVELYLPGKNDINFTKHFNNYFCETLQNKGAKIFLFNETFYHGKAIIIDNKIGFIGTANMDIRSIFSQYEINILLTGDLVDNYLNYIESFKSKKIIIEHKKPIKVFWLYKMLIPIFKPLI</sequence>
<organism evidence="3 4">
    <name type="scientific">Mesomycoplasma bovoculi M165/69</name>
    <dbReference type="NCBI Taxonomy" id="743966"/>
    <lineage>
        <taxon>Bacteria</taxon>
        <taxon>Bacillati</taxon>
        <taxon>Mycoplasmatota</taxon>
        <taxon>Mycoplasmoidales</taxon>
        <taxon>Metamycoplasmataceae</taxon>
        <taxon>Mesomycoplasma</taxon>
    </lineage>
</organism>
<proteinExistence type="predicted"/>
<dbReference type="STRING" id="743966.MYB_00340"/>
<dbReference type="CDD" id="cd09112">
    <property type="entry name" value="PLDc_CLS_2"/>
    <property type="match status" value="1"/>
</dbReference>
<dbReference type="AlphaFoldDB" id="W5US75"/>
<dbReference type="EMBL" id="CP007154">
    <property type="protein sequence ID" value="AHH45079.1"/>
    <property type="molecule type" value="Genomic_DNA"/>
</dbReference>
<dbReference type="PANTHER" id="PTHR21248:SF22">
    <property type="entry name" value="PHOSPHOLIPASE D"/>
    <property type="match status" value="1"/>
</dbReference>
<gene>
    <name evidence="3" type="primary">cls</name>
    <name evidence="3" type="ORF">MYB_00340</name>
</gene>
<dbReference type="PATRIC" id="fig|743966.3.peg.66"/>
<dbReference type="RefSeq" id="WP_022934879.1">
    <property type="nucleotide sequence ID" value="NZ_CP007154.1"/>
</dbReference>
<keyword evidence="1" id="KW-0472">Membrane</keyword>
<dbReference type="SMART" id="SM00155">
    <property type="entry name" value="PLDc"/>
    <property type="match status" value="2"/>
</dbReference>